<evidence type="ECO:0000313" key="4">
    <source>
        <dbReference type="EMBL" id="CAF1225758.1"/>
    </source>
</evidence>
<feature type="compositionally biased region" description="Acidic residues" evidence="1">
    <location>
        <begin position="153"/>
        <end position="173"/>
    </location>
</feature>
<sequence>MKALELNSIQLDPDQDRFLFFDPDAERYGEFDIHILSNTNKVYKDVRLHKLEQEIIDEKIGIFNMNNADFGIETSGKEKKGKKRQNKKKSTNIGGMSNNNKVFQNIHSDISKVDDSNVIETMTTIDDIIQEKEHSTDIIDIELEIDRCTIIKEEDDEENKDDDEENKDDDDEEKTINTTEKFQATTPFENYLINELGSIKNKLYSIEKRFNHIDKRLSRIEKRSAVTYEIASETRVIHTLR</sequence>
<evidence type="ECO:0000313" key="3">
    <source>
        <dbReference type="EMBL" id="CAF1209421.1"/>
    </source>
</evidence>
<evidence type="ECO:0000256" key="1">
    <source>
        <dbReference type="SAM" id="MobiDB-lite"/>
    </source>
</evidence>
<dbReference type="Proteomes" id="UP000663823">
    <property type="component" value="Unassembled WGS sequence"/>
</dbReference>
<dbReference type="Proteomes" id="UP000663864">
    <property type="component" value="Unassembled WGS sequence"/>
</dbReference>
<dbReference type="EMBL" id="CAJOBD010008067">
    <property type="protein sequence ID" value="CAF4103005.1"/>
    <property type="molecule type" value="Genomic_DNA"/>
</dbReference>
<dbReference type="EMBL" id="CAJOAX010008347">
    <property type="protein sequence ID" value="CAF4031293.1"/>
    <property type="molecule type" value="Genomic_DNA"/>
</dbReference>
<dbReference type="EMBL" id="CAJNOO010000667">
    <property type="protein sequence ID" value="CAF1006202.1"/>
    <property type="molecule type" value="Genomic_DNA"/>
</dbReference>
<dbReference type="EMBL" id="CAJNOT010001613">
    <property type="protein sequence ID" value="CAF1225758.1"/>
    <property type="molecule type" value="Genomic_DNA"/>
</dbReference>
<feature type="region of interest" description="Disordered" evidence="1">
    <location>
        <begin position="73"/>
        <end position="100"/>
    </location>
</feature>
<keyword evidence="7" id="KW-1185">Reference proteome</keyword>
<evidence type="ECO:0000313" key="2">
    <source>
        <dbReference type="EMBL" id="CAF1006202.1"/>
    </source>
</evidence>
<dbReference type="Proteomes" id="UP000663836">
    <property type="component" value="Unassembled WGS sequence"/>
</dbReference>
<evidence type="ECO:0000313" key="7">
    <source>
        <dbReference type="Proteomes" id="UP000663870"/>
    </source>
</evidence>
<reference evidence="2" key="1">
    <citation type="submission" date="2021-02" db="EMBL/GenBank/DDBJ databases">
        <authorList>
            <person name="Nowell W R."/>
        </authorList>
    </citation>
    <scope>NUCLEOTIDE SEQUENCE</scope>
</reference>
<dbReference type="AlphaFoldDB" id="A0A814H5V1"/>
<dbReference type="Proteomes" id="UP000663882">
    <property type="component" value="Unassembled WGS sequence"/>
</dbReference>
<name>A0A814H5V1_9BILA</name>
<accession>A0A814H5V1</accession>
<dbReference type="Proteomes" id="UP000663870">
    <property type="component" value="Unassembled WGS sequence"/>
</dbReference>
<feature type="compositionally biased region" description="Basic residues" evidence="1">
    <location>
        <begin position="79"/>
        <end position="90"/>
    </location>
</feature>
<evidence type="ECO:0000313" key="6">
    <source>
        <dbReference type="EMBL" id="CAF4103005.1"/>
    </source>
</evidence>
<feature type="region of interest" description="Disordered" evidence="1">
    <location>
        <begin position="152"/>
        <end position="177"/>
    </location>
</feature>
<gene>
    <name evidence="6" type="ORF">JBS370_LOCUS31821</name>
    <name evidence="3" type="ORF">JXQ802_LOCUS24854</name>
    <name evidence="5" type="ORF">OTI717_LOCUS30650</name>
    <name evidence="2" type="ORF">RFH988_LOCUS14432</name>
    <name evidence="4" type="ORF">ZHD862_LOCUS24104</name>
</gene>
<dbReference type="EMBL" id="CAJNOL010000819">
    <property type="protein sequence ID" value="CAF1209421.1"/>
    <property type="molecule type" value="Genomic_DNA"/>
</dbReference>
<dbReference type="OrthoDB" id="10616617at2759"/>
<protein>
    <submittedName>
        <fullName evidence="2">Uncharacterized protein</fullName>
    </submittedName>
</protein>
<organism evidence="2 8">
    <name type="scientific">Rotaria sordida</name>
    <dbReference type="NCBI Taxonomy" id="392033"/>
    <lineage>
        <taxon>Eukaryota</taxon>
        <taxon>Metazoa</taxon>
        <taxon>Spiralia</taxon>
        <taxon>Gnathifera</taxon>
        <taxon>Rotifera</taxon>
        <taxon>Eurotatoria</taxon>
        <taxon>Bdelloidea</taxon>
        <taxon>Philodinida</taxon>
        <taxon>Philodinidae</taxon>
        <taxon>Rotaria</taxon>
    </lineage>
</organism>
<proteinExistence type="predicted"/>
<evidence type="ECO:0000313" key="8">
    <source>
        <dbReference type="Proteomes" id="UP000663882"/>
    </source>
</evidence>
<comment type="caution">
    <text evidence="2">The sequence shown here is derived from an EMBL/GenBank/DDBJ whole genome shotgun (WGS) entry which is preliminary data.</text>
</comment>
<evidence type="ECO:0000313" key="5">
    <source>
        <dbReference type="EMBL" id="CAF4031293.1"/>
    </source>
</evidence>